<evidence type="ECO:0000313" key="2">
    <source>
        <dbReference type="EMBL" id="CUT02455.1"/>
    </source>
</evidence>
<sequence>MMKKIASLLLISLFVFFIAGCTKYAKDEEIQQLNNLKAETEQLDKEIKAKEQEKAALQKEIQAKDQKLKELQAEKEKVQQRLQQQK</sequence>
<name>A0A0P1NU06_9BACT</name>
<dbReference type="RefSeq" id="WP_092350044.1">
    <property type="nucleotide sequence ID" value="NZ_CZVW01000012.1"/>
</dbReference>
<proteinExistence type="predicted"/>
<evidence type="ECO:0000256" key="1">
    <source>
        <dbReference type="SAM" id="Coils"/>
    </source>
</evidence>
<dbReference type="Proteomes" id="UP000199197">
    <property type="component" value="Unassembled WGS sequence"/>
</dbReference>
<dbReference type="AlphaFoldDB" id="A0A0P1NU06"/>
<organism evidence="2 3">
    <name type="scientific">Candidatus Chryseopegocella kryptomonas</name>
    <dbReference type="NCBI Taxonomy" id="1633643"/>
    <lineage>
        <taxon>Bacteria</taxon>
        <taxon>Pseudomonadati</taxon>
        <taxon>Candidatus Kryptoniota</taxon>
        <taxon>Candidatus Chryseopegocella</taxon>
    </lineage>
</organism>
<reference evidence="3" key="1">
    <citation type="submission" date="2015-11" db="EMBL/GenBank/DDBJ databases">
        <authorList>
            <person name="Varghese N."/>
        </authorList>
    </citation>
    <scope>NUCLEOTIDE SEQUENCE [LARGE SCALE GENOMIC DNA]</scope>
    <source>
        <strain evidence="3">JGI-23</strain>
    </source>
</reference>
<evidence type="ECO:0000313" key="3">
    <source>
        <dbReference type="Proteomes" id="UP000199197"/>
    </source>
</evidence>
<dbReference type="PROSITE" id="PS51257">
    <property type="entry name" value="PROKAR_LIPOPROTEIN"/>
    <property type="match status" value="1"/>
</dbReference>
<feature type="coiled-coil region" evidence="1">
    <location>
        <begin position="26"/>
        <end position="81"/>
    </location>
</feature>
<accession>A0A0P1NU06</accession>
<dbReference type="EMBL" id="CZVW01000012">
    <property type="protein sequence ID" value="CUT02455.1"/>
    <property type="molecule type" value="Genomic_DNA"/>
</dbReference>
<keyword evidence="1" id="KW-0175">Coiled coil</keyword>
<keyword evidence="3" id="KW-1185">Reference proteome</keyword>
<gene>
    <name evidence="2" type="ORF">JGI23_01260</name>
</gene>
<protein>
    <submittedName>
        <fullName evidence="2">Uncharacterized protein</fullName>
    </submittedName>
</protein>